<accession>A0A3B3TGB8</accession>
<dbReference type="PANTHER" id="PTHR13874:SF11">
    <property type="entry name" value="ENDOTHELIN-3"/>
    <property type="match status" value="1"/>
</dbReference>
<evidence type="ECO:0000256" key="1">
    <source>
        <dbReference type="ARBA" id="ARBA00003023"/>
    </source>
</evidence>
<dbReference type="InterPro" id="IPR019764">
    <property type="entry name" value="Endothelin_toxin_CS"/>
</dbReference>
<keyword evidence="6" id="KW-0838">Vasoactive</keyword>
<feature type="domain" description="Endothelin-like toxin" evidence="12">
    <location>
        <begin position="81"/>
        <end position="102"/>
    </location>
</feature>
<evidence type="ECO:0000256" key="2">
    <source>
        <dbReference type="ARBA" id="ARBA00004613"/>
    </source>
</evidence>
<comment type="similarity">
    <text evidence="3">Belongs to the endothelin/sarafotoxin family.</text>
</comment>
<evidence type="ECO:0000256" key="5">
    <source>
        <dbReference type="ARBA" id="ARBA00022729"/>
    </source>
</evidence>
<dbReference type="Proteomes" id="UP000261540">
    <property type="component" value="Unplaced"/>
</dbReference>
<dbReference type="STRING" id="1676925.ENSPKIP00000041698"/>
<keyword evidence="5 11" id="KW-0732">Signal</keyword>
<dbReference type="GO" id="GO:0006874">
    <property type="term" value="P:intracellular calcium ion homeostasis"/>
    <property type="evidence" value="ECO:0007669"/>
    <property type="project" value="TreeGrafter"/>
</dbReference>
<dbReference type="GO" id="GO:0003100">
    <property type="term" value="P:regulation of systemic arterial blood pressure by endothelin"/>
    <property type="evidence" value="ECO:0007669"/>
    <property type="project" value="TreeGrafter"/>
</dbReference>
<evidence type="ECO:0000256" key="10">
    <source>
        <dbReference type="ARBA" id="ARBA00041850"/>
    </source>
</evidence>
<comment type="function">
    <text evidence="1">Endothelins are endothelium-derived vasoconstrictor peptides.</text>
</comment>
<evidence type="ECO:0000256" key="3">
    <source>
        <dbReference type="ARBA" id="ARBA00010959"/>
    </source>
</evidence>
<dbReference type="GO" id="GO:0005615">
    <property type="term" value="C:extracellular space"/>
    <property type="evidence" value="ECO:0007669"/>
    <property type="project" value="TreeGrafter"/>
</dbReference>
<evidence type="ECO:0000313" key="14">
    <source>
        <dbReference type="Proteomes" id="UP000261540"/>
    </source>
</evidence>
<dbReference type="InterPro" id="IPR020475">
    <property type="entry name" value="Endothelin"/>
</dbReference>
<name>A0A3B3TGB8_9TELE</name>
<evidence type="ECO:0000256" key="7">
    <source>
        <dbReference type="ARBA" id="ARBA00023157"/>
    </source>
</evidence>
<dbReference type="SMART" id="SM00272">
    <property type="entry name" value="END"/>
    <property type="match status" value="2"/>
</dbReference>
<reference evidence="13" key="1">
    <citation type="submission" date="2025-05" db="UniProtKB">
        <authorList>
            <consortium name="Ensembl"/>
        </authorList>
    </citation>
    <scope>IDENTIFICATION</scope>
</reference>
<dbReference type="GO" id="GO:0019229">
    <property type="term" value="P:regulation of vasoconstriction"/>
    <property type="evidence" value="ECO:0007669"/>
    <property type="project" value="InterPro"/>
</dbReference>
<evidence type="ECO:0000256" key="4">
    <source>
        <dbReference type="ARBA" id="ARBA00022525"/>
    </source>
</evidence>
<feature type="chain" id="PRO_5044589442" description="Endothelin-3" evidence="11">
    <location>
        <begin position="21"/>
        <end position="174"/>
    </location>
</feature>
<keyword evidence="14" id="KW-1185">Reference proteome</keyword>
<evidence type="ECO:0000256" key="8">
    <source>
        <dbReference type="ARBA" id="ARBA00023322"/>
    </source>
</evidence>
<dbReference type="InterPro" id="IPR001928">
    <property type="entry name" value="Endothln-like_toxin"/>
</dbReference>
<dbReference type="OrthoDB" id="9943124at2759"/>
<dbReference type="CTD" id="100148183"/>
<feature type="domain" description="Endothelin-like toxin" evidence="12">
    <location>
        <begin position="141"/>
        <end position="162"/>
    </location>
</feature>
<evidence type="ECO:0000256" key="9">
    <source>
        <dbReference type="ARBA" id="ARBA00040198"/>
    </source>
</evidence>
<feature type="signal peptide" evidence="11">
    <location>
        <begin position="1"/>
        <end position="20"/>
    </location>
</feature>
<dbReference type="GO" id="GO:0031708">
    <property type="term" value="F:endothelin B receptor binding"/>
    <property type="evidence" value="ECO:0007669"/>
    <property type="project" value="TreeGrafter"/>
</dbReference>
<keyword evidence="7" id="KW-1015">Disulfide bond</keyword>
<dbReference type="KEGG" id="pki:111840305"/>
<evidence type="ECO:0000256" key="11">
    <source>
        <dbReference type="SAM" id="SignalP"/>
    </source>
</evidence>
<dbReference type="PROSITE" id="PS00270">
    <property type="entry name" value="ENDOTHELIN"/>
    <property type="match status" value="2"/>
</dbReference>
<dbReference type="GO" id="GO:0005179">
    <property type="term" value="F:hormone activity"/>
    <property type="evidence" value="ECO:0007669"/>
    <property type="project" value="TreeGrafter"/>
</dbReference>
<dbReference type="Ensembl" id="ENSPKIT00000022735.1">
    <property type="protein sequence ID" value="ENSPKIP00000041698.1"/>
    <property type="gene ID" value="ENSPKIG00000018151.1"/>
</dbReference>
<keyword evidence="8" id="KW-0839">Vasoconstrictor</keyword>
<dbReference type="GO" id="GO:0014826">
    <property type="term" value="P:vein smooth muscle contraction"/>
    <property type="evidence" value="ECO:0007669"/>
    <property type="project" value="TreeGrafter"/>
</dbReference>
<dbReference type="PANTHER" id="PTHR13874">
    <property type="entry name" value="ENDOTHELIN"/>
    <property type="match status" value="1"/>
</dbReference>
<proteinExistence type="inferred from homology"/>
<dbReference type="GeneTree" id="ENSGT00950000183053"/>
<evidence type="ECO:0000259" key="12">
    <source>
        <dbReference type="SMART" id="SM00272"/>
    </source>
</evidence>
<dbReference type="PRINTS" id="PR00365">
    <property type="entry name" value="ENDOTHELIN"/>
</dbReference>
<evidence type="ECO:0000313" key="13">
    <source>
        <dbReference type="Ensembl" id="ENSPKIP00000041705.1"/>
    </source>
</evidence>
<evidence type="ECO:0000256" key="6">
    <source>
        <dbReference type="ARBA" id="ARBA00022858"/>
    </source>
</evidence>
<dbReference type="Pfam" id="PF00322">
    <property type="entry name" value="Endothelin"/>
    <property type="match status" value="1"/>
</dbReference>
<protein>
    <recommendedName>
        <fullName evidence="9">Endothelin-3</fullName>
    </recommendedName>
    <alternativeName>
        <fullName evidence="10">Preproendothelin-3</fullName>
    </alternativeName>
</protein>
<comment type="subcellular location">
    <subcellularLocation>
        <location evidence="2">Secreted</location>
    </subcellularLocation>
</comment>
<dbReference type="Ensembl" id="ENSPKIT00000022743.1">
    <property type="protein sequence ID" value="ENSPKIP00000041705.1"/>
    <property type="gene ID" value="ENSPKIG00000018151.1"/>
</dbReference>
<dbReference type="AlphaFoldDB" id="A0A3B3TGB8"/>
<organism evidence="13 14">
    <name type="scientific">Paramormyrops kingsleyae</name>
    <dbReference type="NCBI Taxonomy" id="1676925"/>
    <lineage>
        <taxon>Eukaryota</taxon>
        <taxon>Metazoa</taxon>
        <taxon>Chordata</taxon>
        <taxon>Craniata</taxon>
        <taxon>Vertebrata</taxon>
        <taxon>Euteleostomi</taxon>
        <taxon>Actinopterygii</taxon>
        <taxon>Neopterygii</taxon>
        <taxon>Teleostei</taxon>
        <taxon>Osteoglossocephala</taxon>
        <taxon>Osteoglossomorpha</taxon>
        <taxon>Osteoglossiformes</taxon>
        <taxon>Mormyridae</taxon>
        <taxon>Paramormyrops</taxon>
    </lineage>
</organism>
<keyword evidence="4" id="KW-0964">Secreted</keyword>
<sequence>MTNSCIFTLGILFLVELVAAVARGSSPTSTDVNKLTGHQTGQLVELVKHPTVEPAGYPRGTVVDVMCPECEMSRPPIRSKRCTCYSYKDKECVYYCHRGIIWINTPERTVPYGESSYRGLQRIRRSGRGVAYSQQSFGPQRCRCRDHTDSSCSSFCRGRWRTLSHSAQPAANPC</sequence>